<dbReference type="Pfam" id="PF02311">
    <property type="entry name" value="AraC_binding"/>
    <property type="match status" value="1"/>
</dbReference>
<dbReference type="SMART" id="SM00342">
    <property type="entry name" value="HTH_ARAC"/>
    <property type="match status" value="1"/>
</dbReference>
<reference evidence="5 6" key="1">
    <citation type="submission" date="2021-05" db="EMBL/GenBank/DDBJ databases">
        <title>Novel Bacillus species.</title>
        <authorList>
            <person name="Liu G."/>
        </authorList>
    </citation>
    <scope>NUCLEOTIDE SEQUENCE [LARGE SCALE GENOMIC DNA]</scope>
    <source>
        <strain evidence="5 6">FJAT-49682</strain>
    </source>
</reference>
<dbReference type="InterPro" id="IPR018062">
    <property type="entry name" value="HTH_AraC-typ_CS"/>
</dbReference>
<dbReference type="InterPro" id="IPR018060">
    <property type="entry name" value="HTH_AraC"/>
</dbReference>
<name>A0A942USK8_9BACI</name>
<dbReference type="PRINTS" id="PR00032">
    <property type="entry name" value="HTHARAC"/>
</dbReference>
<dbReference type="EMBL" id="JAGYPN010000002">
    <property type="protein sequence ID" value="MBS4223234.1"/>
    <property type="molecule type" value="Genomic_DNA"/>
</dbReference>
<dbReference type="RefSeq" id="WP_213098265.1">
    <property type="nucleotide sequence ID" value="NZ_JAGYPN010000002.1"/>
</dbReference>
<dbReference type="InterPro" id="IPR037923">
    <property type="entry name" value="HTH-like"/>
</dbReference>
<organism evidence="5 6">
    <name type="scientific">Lederbergia citrea</name>
    <dbReference type="NCBI Taxonomy" id="2833581"/>
    <lineage>
        <taxon>Bacteria</taxon>
        <taxon>Bacillati</taxon>
        <taxon>Bacillota</taxon>
        <taxon>Bacilli</taxon>
        <taxon>Bacillales</taxon>
        <taxon>Bacillaceae</taxon>
        <taxon>Lederbergia</taxon>
    </lineage>
</organism>
<keyword evidence="1" id="KW-0805">Transcription regulation</keyword>
<evidence type="ECO:0000259" key="4">
    <source>
        <dbReference type="PROSITE" id="PS01124"/>
    </source>
</evidence>
<keyword evidence="6" id="KW-1185">Reference proteome</keyword>
<feature type="domain" description="HTH araC/xylS-type" evidence="4">
    <location>
        <begin position="191"/>
        <end position="290"/>
    </location>
</feature>
<dbReference type="Proteomes" id="UP000676456">
    <property type="component" value="Unassembled WGS sequence"/>
</dbReference>
<dbReference type="PANTHER" id="PTHR43280:SF28">
    <property type="entry name" value="HTH-TYPE TRANSCRIPTIONAL ACTIVATOR RHAS"/>
    <property type="match status" value="1"/>
</dbReference>
<dbReference type="InterPro" id="IPR003313">
    <property type="entry name" value="AraC-bd"/>
</dbReference>
<dbReference type="AlphaFoldDB" id="A0A942USK8"/>
<dbReference type="SUPFAM" id="SSF46689">
    <property type="entry name" value="Homeodomain-like"/>
    <property type="match status" value="2"/>
</dbReference>
<dbReference type="Pfam" id="PF12833">
    <property type="entry name" value="HTH_18"/>
    <property type="match status" value="1"/>
</dbReference>
<evidence type="ECO:0000256" key="1">
    <source>
        <dbReference type="ARBA" id="ARBA00023015"/>
    </source>
</evidence>
<dbReference type="InterPro" id="IPR020449">
    <property type="entry name" value="Tscrpt_reg_AraC-type_HTH"/>
</dbReference>
<accession>A0A942USK8</accession>
<evidence type="ECO:0000313" key="6">
    <source>
        <dbReference type="Proteomes" id="UP000676456"/>
    </source>
</evidence>
<proteinExistence type="predicted"/>
<dbReference type="GO" id="GO:0043565">
    <property type="term" value="F:sequence-specific DNA binding"/>
    <property type="evidence" value="ECO:0007669"/>
    <property type="project" value="InterPro"/>
</dbReference>
<dbReference type="Gene3D" id="2.60.120.10">
    <property type="entry name" value="Jelly Rolls"/>
    <property type="match status" value="1"/>
</dbReference>
<evidence type="ECO:0000256" key="3">
    <source>
        <dbReference type="ARBA" id="ARBA00023163"/>
    </source>
</evidence>
<dbReference type="InterPro" id="IPR014710">
    <property type="entry name" value="RmlC-like_jellyroll"/>
</dbReference>
<evidence type="ECO:0000256" key="2">
    <source>
        <dbReference type="ARBA" id="ARBA00023125"/>
    </source>
</evidence>
<evidence type="ECO:0000313" key="5">
    <source>
        <dbReference type="EMBL" id="MBS4223234.1"/>
    </source>
</evidence>
<dbReference type="PANTHER" id="PTHR43280">
    <property type="entry name" value="ARAC-FAMILY TRANSCRIPTIONAL REGULATOR"/>
    <property type="match status" value="1"/>
</dbReference>
<dbReference type="SUPFAM" id="SSF51215">
    <property type="entry name" value="Regulatory protein AraC"/>
    <property type="match status" value="1"/>
</dbReference>
<keyword evidence="2" id="KW-0238">DNA-binding</keyword>
<dbReference type="Gene3D" id="1.10.10.60">
    <property type="entry name" value="Homeodomain-like"/>
    <property type="match status" value="2"/>
</dbReference>
<dbReference type="PROSITE" id="PS01124">
    <property type="entry name" value="HTH_ARAC_FAMILY_2"/>
    <property type="match status" value="1"/>
</dbReference>
<sequence>MKTCPLAYYKKKSCKSSEWGHFEFHSHKEFEIFLFHSGSCNYLINNTVYHMHPGDIILLNGLTLHRANPMPTEPYVRSVVHFSPEVMNASISALEFPELLHPFSEFNNCLFRNVEKPLLNRIEALIEEIGHLYSRENIVKVIDKDVTKSNRLIEAKMQTLIIQLLFQIYELSQTENKKYIHADTEKELHVNRITKWIEQHYQEDISLDDIAKNLCISKYYLSHIFKEVTGGTVMKYLMGCRVNRAKILLETEPKKLVLDIALESGFKHNSHFSRYFQQEVGMTPSDYRKRYYNPDPIYHTKYEDRTVYLNN</sequence>
<dbReference type="GO" id="GO:0003700">
    <property type="term" value="F:DNA-binding transcription factor activity"/>
    <property type="evidence" value="ECO:0007669"/>
    <property type="project" value="InterPro"/>
</dbReference>
<keyword evidence="3" id="KW-0804">Transcription</keyword>
<dbReference type="InterPro" id="IPR009057">
    <property type="entry name" value="Homeodomain-like_sf"/>
</dbReference>
<gene>
    <name evidence="5" type="ORF">KHA91_10810</name>
</gene>
<protein>
    <submittedName>
        <fullName evidence="5">Helix-turn-helix transcriptional regulator</fullName>
    </submittedName>
</protein>
<dbReference type="PROSITE" id="PS00041">
    <property type="entry name" value="HTH_ARAC_FAMILY_1"/>
    <property type="match status" value="1"/>
</dbReference>
<comment type="caution">
    <text evidence="5">The sequence shown here is derived from an EMBL/GenBank/DDBJ whole genome shotgun (WGS) entry which is preliminary data.</text>
</comment>